<dbReference type="InterPro" id="IPR001789">
    <property type="entry name" value="Sig_transdc_resp-reg_receiver"/>
</dbReference>
<dbReference type="SUPFAM" id="SSF52540">
    <property type="entry name" value="P-loop containing nucleoside triphosphate hydrolases"/>
    <property type="match status" value="1"/>
</dbReference>
<keyword evidence="2" id="KW-0067">ATP-binding</keyword>
<dbReference type="Pfam" id="PF00072">
    <property type="entry name" value="Response_reg"/>
    <property type="match status" value="1"/>
</dbReference>
<evidence type="ECO:0000259" key="4">
    <source>
        <dbReference type="PROSITE" id="PS50045"/>
    </source>
</evidence>
<dbReference type="RefSeq" id="WP_105483658.1">
    <property type="nucleotide sequence ID" value="NZ_NIGF01000008.1"/>
</dbReference>
<dbReference type="Proteomes" id="UP000237684">
    <property type="component" value="Unassembled WGS sequence"/>
</dbReference>
<dbReference type="Pfam" id="PF00158">
    <property type="entry name" value="Sigma54_activat"/>
    <property type="match status" value="1"/>
</dbReference>
<dbReference type="InterPro" id="IPR003593">
    <property type="entry name" value="AAA+_ATPase"/>
</dbReference>
<reference evidence="6 7" key="1">
    <citation type="journal article" date="2018" name="Syst. Appl. Microbiol.">
        <title>Abditibacterium utsteinense sp. nov., the first cultivated member of candidate phylum FBP, isolated from ice-free Antarctic soil samples.</title>
        <authorList>
            <person name="Tahon G."/>
            <person name="Tytgat B."/>
            <person name="Lebbe L."/>
            <person name="Carlier A."/>
            <person name="Willems A."/>
        </authorList>
    </citation>
    <scope>NUCLEOTIDE SEQUENCE [LARGE SCALE GENOMIC DNA]</scope>
    <source>
        <strain evidence="6 7">LMG 29911</strain>
    </source>
</reference>
<dbReference type="InterPro" id="IPR002078">
    <property type="entry name" value="Sigma_54_int"/>
</dbReference>
<dbReference type="AlphaFoldDB" id="A0A2S8SSM3"/>
<evidence type="ECO:0000313" key="7">
    <source>
        <dbReference type="Proteomes" id="UP000237684"/>
    </source>
</evidence>
<organism evidence="6 7">
    <name type="scientific">Abditibacterium utsteinense</name>
    <dbReference type="NCBI Taxonomy" id="1960156"/>
    <lineage>
        <taxon>Bacteria</taxon>
        <taxon>Pseudomonadati</taxon>
        <taxon>Abditibacteriota</taxon>
        <taxon>Abditibacteriia</taxon>
        <taxon>Abditibacteriales</taxon>
        <taxon>Abditibacteriaceae</taxon>
        <taxon>Abditibacterium</taxon>
    </lineage>
</organism>
<evidence type="ECO:0000313" key="6">
    <source>
        <dbReference type="EMBL" id="PQV63813.1"/>
    </source>
</evidence>
<dbReference type="InterPro" id="IPR058031">
    <property type="entry name" value="AAA_lid_NorR"/>
</dbReference>
<proteinExistence type="predicted"/>
<name>A0A2S8SSM3_9BACT</name>
<dbReference type="Gene3D" id="1.10.8.60">
    <property type="match status" value="1"/>
</dbReference>
<dbReference type="InterPro" id="IPR011006">
    <property type="entry name" value="CheY-like_superfamily"/>
</dbReference>
<evidence type="ECO:0000256" key="2">
    <source>
        <dbReference type="ARBA" id="ARBA00022840"/>
    </source>
</evidence>
<feature type="domain" description="Response regulatory" evidence="5">
    <location>
        <begin position="4"/>
        <end position="120"/>
    </location>
</feature>
<keyword evidence="3" id="KW-0597">Phosphoprotein</keyword>
<dbReference type="InterPro" id="IPR027417">
    <property type="entry name" value="P-loop_NTPase"/>
</dbReference>
<dbReference type="InParanoid" id="A0A2S8SSM3"/>
<dbReference type="GO" id="GO:0005524">
    <property type="term" value="F:ATP binding"/>
    <property type="evidence" value="ECO:0007669"/>
    <property type="project" value="UniProtKB-KW"/>
</dbReference>
<dbReference type="PANTHER" id="PTHR32071:SF113">
    <property type="entry name" value="ALGINATE BIOSYNTHESIS TRANSCRIPTIONAL REGULATORY PROTEIN ALGB"/>
    <property type="match status" value="1"/>
</dbReference>
<feature type="domain" description="Sigma-54 factor interaction" evidence="4">
    <location>
        <begin position="145"/>
        <end position="374"/>
    </location>
</feature>
<dbReference type="SMART" id="SM00448">
    <property type="entry name" value="REC"/>
    <property type="match status" value="1"/>
</dbReference>
<keyword evidence="1" id="KW-0547">Nucleotide-binding</keyword>
<dbReference type="InterPro" id="IPR025662">
    <property type="entry name" value="Sigma_54_int_dom_ATP-bd_1"/>
</dbReference>
<dbReference type="PROSITE" id="PS50045">
    <property type="entry name" value="SIGMA54_INTERACT_4"/>
    <property type="match status" value="1"/>
</dbReference>
<accession>A0A2S8SSM3</accession>
<dbReference type="PROSITE" id="PS50110">
    <property type="entry name" value="RESPONSE_REGULATORY"/>
    <property type="match status" value="1"/>
</dbReference>
<evidence type="ECO:0000256" key="3">
    <source>
        <dbReference type="PROSITE-ProRule" id="PRU00169"/>
    </source>
</evidence>
<dbReference type="FunFam" id="3.40.50.300:FF:000006">
    <property type="entry name" value="DNA-binding transcriptional regulator NtrC"/>
    <property type="match status" value="1"/>
</dbReference>
<evidence type="ECO:0000256" key="1">
    <source>
        <dbReference type="ARBA" id="ARBA00022741"/>
    </source>
</evidence>
<dbReference type="Pfam" id="PF25601">
    <property type="entry name" value="AAA_lid_14"/>
    <property type="match status" value="1"/>
</dbReference>
<dbReference type="Gene3D" id="3.40.50.2300">
    <property type="match status" value="1"/>
</dbReference>
<comment type="caution">
    <text evidence="6">The sequence shown here is derived from an EMBL/GenBank/DDBJ whole genome shotgun (WGS) entry which is preliminary data.</text>
</comment>
<dbReference type="OrthoDB" id="9803970at2"/>
<gene>
    <name evidence="6" type="ORF">B1R32_10817</name>
</gene>
<dbReference type="EMBL" id="NIGF01000008">
    <property type="protein sequence ID" value="PQV63813.1"/>
    <property type="molecule type" value="Genomic_DNA"/>
</dbReference>
<dbReference type="GO" id="GO:0006355">
    <property type="term" value="P:regulation of DNA-templated transcription"/>
    <property type="evidence" value="ECO:0007669"/>
    <property type="project" value="InterPro"/>
</dbReference>
<keyword evidence="7" id="KW-1185">Reference proteome</keyword>
<dbReference type="SUPFAM" id="SSF52172">
    <property type="entry name" value="CheY-like"/>
    <property type="match status" value="1"/>
</dbReference>
<dbReference type="PROSITE" id="PS00675">
    <property type="entry name" value="SIGMA54_INTERACT_1"/>
    <property type="match status" value="1"/>
</dbReference>
<feature type="modified residue" description="4-aspartylphosphate" evidence="3">
    <location>
        <position position="55"/>
    </location>
</feature>
<dbReference type="Gene3D" id="3.40.50.300">
    <property type="entry name" value="P-loop containing nucleotide triphosphate hydrolases"/>
    <property type="match status" value="1"/>
</dbReference>
<dbReference type="CDD" id="cd00009">
    <property type="entry name" value="AAA"/>
    <property type="match status" value="1"/>
</dbReference>
<dbReference type="FunCoup" id="A0A2S8SSM3">
    <property type="interactions" value="210"/>
</dbReference>
<dbReference type="SMART" id="SM00382">
    <property type="entry name" value="AAA"/>
    <property type="match status" value="1"/>
</dbReference>
<dbReference type="GO" id="GO:0000160">
    <property type="term" value="P:phosphorelay signal transduction system"/>
    <property type="evidence" value="ECO:0007669"/>
    <property type="project" value="InterPro"/>
</dbReference>
<sequence>MPQSVLVIDDEKKLAQLFAEILENEGLTVYTANKGGDGLAKLDELGDEIGMVFTDMKLPDMTGNDVLREVKKRRHDLPVVVVTGFATKDGAVEAMRLGAYDYLSKPFNIAEVSLIANRALERSRLIDENRYLQGELMTRYKFETIIGDSEAMQTAYVMAAKVAKQNVTVLITGESGTGKEVLARAIHYQSARGDKPFVKVNCAALPEHLLEDELFGHEKGAFTDASAQRIGRFEWAHQGTLFLDEIGEIAPSVQVKLLRVLQEREFERIGSSKTIKVDVRIIAATNRDLGRAILDGSFREDLFYRLNVVPIELPPLRDRPGDMPYLVNHFLKKYGEETGRIDMKVTGEAMESLKAHNWKGNIRELENCIERALILAEGDEIAPRHLLLGGNLNAGNSYMPGVAGATLQTVPELIQKALKRCDGNEKEAAKLLDCDVKTVRAFA</sequence>
<protein>
    <submittedName>
        <fullName evidence="6">Two-component system, NtrC family, response regulator</fullName>
    </submittedName>
</protein>
<evidence type="ECO:0000259" key="5">
    <source>
        <dbReference type="PROSITE" id="PS50110"/>
    </source>
</evidence>
<dbReference type="PANTHER" id="PTHR32071">
    <property type="entry name" value="TRANSCRIPTIONAL REGULATORY PROTEIN"/>
    <property type="match status" value="1"/>
</dbReference>